<dbReference type="PROSITE" id="PS50977">
    <property type="entry name" value="HTH_TETR_2"/>
    <property type="match status" value="1"/>
</dbReference>
<feature type="DNA-binding region" description="H-T-H motif" evidence="4">
    <location>
        <begin position="34"/>
        <end position="53"/>
    </location>
</feature>
<keyword evidence="3" id="KW-0804">Transcription</keyword>
<evidence type="ECO:0000259" key="5">
    <source>
        <dbReference type="PROSITE" id="PS50977"/>
    </source>
</evidence>
<dbReference type="Gene3D" id="1.10.357.10">
    <property type="entry name" value="Tetracycline Repressor, domain 2"/>
    <property type="match status" value="1"/>
</dbReference>
<dbReference type="PRINTS" id="PR00455">
    <property type="entry name" value="HTHTETR"/>
</dbReference>
<dbReference type="InterPro" id="IPR050109">
    <property type="entry name" value="HTH-type_TetR-like_transc_reg"/>
</dbReference>
<reference evidence="6 7" key="1">
    <citation type="submission" date="2020-05" db="EMBL/GenBank/DDBJ databases">
        <title>MicrobeNet Type strains.</title>
        <authorList>
            <person name="Nicholson A.C."/>
        </authorList>
    </citation>
    <scope>NUCLEOTIDE SEQUENCE [LARGE SCALE GENOMIC DNA]</scope>
    <source>
        <strain evidence="6 7">JCM 3224</strain>
    </source>
</reference>
<proteinExistence type="predicted"/>
<sequence>MPRRSQEDRSRTTRAALEQAGRRLFAERGYAGVSAEEIVTTAGVTRGALHHHYGDKRGLFVAVLEQVEAESTAEVAKAVEALADSMDQSDPQVTLAAMAVGLRTFLEISRRPEVARISMADGPAVLGWQAWRELEARYGLGMIVEQLEAAAAAGLIAPGAPLPVLAQLILSAITEAGMIVAHAEDPERAAAEAEQSLLLLVSGILRRPESP</sequence>
<dbReference type="RefSeq" id="WP_067519851.1">
    <property type="nucleotide sequence ID" value="NZ_JABELX010000024.1"/>
</dbReference>
<dbReference type="InterPro" id="IPR001647">
    <property type="entry name" value="HTH_TetR"/>
</dbReference>
<dbReference type="AlphaFoldDB" id="A0A849C9W0"/>
<dbReference type="Pfam" id="PF00440">
    <property type="entry name" value="TetR_N"/>
    <property type="match status" value="1"/>
</dbReference>
<comment type="caution">
    <text evidence="6">The sequence shown here is derived from an EMBL/GenBank/DDBJ whole genome shotgun (WGS) entry which is preliminary data.</text>
</comment>
<dbReference type="Proteomes" id="UP000586827">
    <property type="component" value="Unassembled WGS sequence"/>
</dbReference>
<evidence type="ECO:0000256" key="4">
    <source>
        <dbReference type="PROSITE-ProRule" id="PRU00335"/>
    </source>
</evidence>
<evidence type="ECO:0000256" key="2">
    <source>
        <dbReference type="ARBA" id="ARBA00023125"/>
    </source>
</evidence>
<dbReference type="InterPro" id="IPR036271">
    <property type="entry name" value="Tet_transcr_reg_TetR-rel_C_sf"/>
</dbReference>
<keyword evidence="2 4" id="KW-0238">DNA-binding</keyword>
<dbReference type="InterPro" id="IPR009057">
    <property type="entry name" value="Homeodomain-like_sf"/>
</dbReference>
<protein>
    <submittedName>
        <fullName evidence="6">TetR/AcrR family transcriptional regulator</fullName>
    </submittedName>
</protein>
<evidence type="ECO:0000256" key="3">
    <source>
        <dbReference type="ARBA" id="ARBA00023163"/>
    </source>
</evidence>
<dbReference type="PANTHER" id="PTHR30055:SF234">
    <property type="entry name" value="HTH-TYPE TRANSCRIPTIONAL REGULATOR BETI"/>
    <property type="match status" value="1"/>
</dbReference>
<evidence type="ECO:0000313" key="7">
    <source>
        <dbReference type="Proteomes" id="UP000586827"/>
    </source>
</evidence>
<dbReference type="SUPFAM" id="SSF48498">
    <property type="entry name" value="Tetracyclin repressor-like, C-terminal domain"/>
    <property type="match status" value="1"/>
</dbReference>
<dbReference type="EMBL" id="JABELX010000024">
    <property type="protein sequence ID" value="NNH75613.1"/>
    <property type="molecule type" value="Genomic_DNA"/>
</dbReference>
<feature type="domain" description="HTH tetR-type" evidence="5">
    <location>
        <begin position="11"/>
        <end position="71"/>
    </location>
</feature>
<gene>
    <name evidence="6" type="ORF">HLB23_38160</name>
</gene>
<organism evidence="6 7">
    <name type="scientific">Nocardia uniformis</name>
    <dbReference type="NCBI Taxonomy" id="53432"/>
    <lineage>
        <taxon>Bacteria</taxon>
        <taxon>Bacillati</taxon>
        <taxon>Actinomycetota</taxon>
        <taxon>Actinomycetes</taxon>
        <taxon>Mycobacteriales</taxon>
        <taxon>Nocardiaceae</taxon>
        <taxon>Nocardia</taxon>
    </lineage>
</organism>
<dbReference type="GO" id="GO:0000976">
    <property type="term" value="F:transcription cis-regulatory region binding"/>
    <property type="evidence" value="ECO:0007669"/>
    <property type="project" value="TreeGrafter"/>
</dbReference>
<name>A0A849C9W0_9NOCA</name>
<dbReference type="InterPro" id="IPR049484">
    <property type="entry name" value="Rv0078-like_C"/>
</dbReference>
<evidence type="ECO:0000313" key="6">
    <source>
        <dbReference type="EMBL" id="NNH75613.1"/>
    </source>
</evidence>
<dbReference type="SUPFAM" id="SSF46689">
    <property type="entry name" value="Homeodomain-like"/>
    <property type="match status" value="1"/>
</dbReference>
<evidence type="ECO:0000256" key="1">
    <source>
        <dbReference type="ARBA" id="ARBA00023015"/>
    </source>
</evidence>
<dbReference type="GO" id="GO:0003700">
    <property type="term" value="F:DNA-binding transcription factor activity"/>
    <property type="evidence" value="ECO:0007669"/>
    <property type="project" value="TreeGrafter"/>
</dbReference>
<dbReference type="Pfam" id="PF21351">
    <property type="entry name" value="TetR_C_41"/>
    <property type="match status" value="1"/>
</dbReference>
<keyword evidence="1" id="KW-0805">Transcription regulation</keyword>
<keyword evidence="7" id="KW-1185">Reference proteome</keyword>
<accession>A0A849C9W0</accession>
<dbReference type="PANTHER" id="PTHR30055">
    <property type="entry name" value="HTH-TYPE TRANSCRIPTIONAL REGULATOR RUTR"/>
    <property type="match status" value="1"/>
</dbReference>